<feature type="region of interest" description="Disordered" evidence="14">
    <location>
        <begin position="475"/>
        <end position="571"/>
    </location>
</feature>
<evidence type="ECO:0000256" key="10">
    <source>
        <dbReference type="PIRSR" id="PIRSR000956-1"/>
    </source>
</evidence>
<dbReference type="Gene3D" id="3.20.20.190">
    <property type="entry name" value="Phosphatidylinositol (PI) phosphodiesterase"/>
    <property type="match status" value="1"/>
</dbReference>
<dbReference type="CDD" id="cd00275">
    <property type="entry name" value="C2_PLC_like"/>
    <property type="match status" value="1"/>
</dbReference>
<keyword evidence="3" id="KW-0597">Phosphoprotein</keyword>
<dbReference type="Gene3D" id="1.10.238.10">
    <property type="entry name" value="EF-hand"/>
    <property type="match status" value="1"/>
</dbReference>
<evidence type="ECO:0000256" key="2">
    <source>
        <dbReference type="ARBA" id="ARBA00022490"/>
    </source>
</evidence>
<dbReference type="Pfam" id="PF00388">
    <property type="entry name" value="PI-PLC-X"/>
    <property type="match status" value="1"/>
</dbReference>
<keyword evidence="7 9" id="KW-0443">Lipid metabolism</keyword>
<evidence type="ECO:0000256" key="6">
    <source>
        <dbReference type="ARBA" id="ARBA00022963"/>
    </source>
</evidence>
<dbReference type="GO" id="GO:0046488">
    <property type="term" value="P:phosphatidylinositol metabolic process"/>
    <property type="evidence" value="ECO:0007669"/>
    <property type="project" value="TreeGrafter"/>
</dbReference>
<dbReference type="PANTHER" id="PTHR10336:SF149">
    <property type="entry name" value="1-PHOSPHATIDYLINOSITOL 4,5-BISPHOSPHATE PHOSPHODIESTERASE CLASSES I AND II"/>
    <property type="match status" value="1"/>
</dbReference>
<dbReference type="Pfam" id="PF22631">
    <property type="entry name" value="PLCB1-4-like_EFh"/>
    <property type="match status" value="1"/>
</dbReference>
<dbReference type="InterPro" id="IPR001711">
    <property type="entry name" value="PLipase_C_Pinositol-sp_Y"/>
</dbReference>
<keyword evidence="6 9" id="KW-0442">Lipid degradation</keyword>
<evidence type="ECO:0000256" key="8">
    <source>
        <dbReference type="ARBA" id="ARBA00023224"/>
    </source>
</evidence>
<evidence type="ECO:0000259" key="15">
    <source>
        <dbReference type="PROSITE" id="PS50004"/>
    </source>
</evidence>
<dbReference type="PRINTS" id="PR00390">
    <property type="entry name" value="PHPHLIPASEC"/>
</dbReference>
<dbReference type="SUPFAM" id="SSF50729">
    <property type="entry name" value="PH domain-like"/>
    <property type="match status" value="1"/>
</dbReference>
<dbReference type="Pfam" id="PF00387">
    <property type="entry name" value="PI-PLC-Y"/>
    <property type="match status" value="1"/>
</dbReference>
<feature type="region of interest" description="Disordered" evidence="14">
    <location>
        <begin position="1147"/>
        <end position="1168"/>
    </location>
</feature>
<comment type="caution">
    <text evidence="17">The sequence shown here is derived from an EMBL/GenBank/DDBJ whole genome shotgun (WGS) entry which is preliminary data.</text>
</comment>
<feature type="compositionally biased region" description="Acidic residues" evidence="14">
    <location>
        <begin position="528"/>
        <end position="550"/>
    </location>
</feature>
<dbReference type="PROSITE" id="PS50004">
    <property type="entry name" value="C2"/>
    <property type="match status" value="1"/>
</dbReference>
<feature type="compositionally biased region" description="Basic and acidic residues" evidence="14">
    <location>
        <begin position="1012"/>
        <end position="1045"/>
    </location>
</feature>
<reference evidence="17" key="1">
    <citation type="journal article" date="2021" name="Genome Biol. Evol.">
        <title>A High-Quality Reference Genome for a Parasitic Bivalve with Doubly Uniparental Inheritance (Bivalvia: Unionida).</title>
        <authorList>
            <person name="Smith C.H."/>
        </authorList>
    </citation>
    <scope>NUCLEOTIDE SEQUENCE</scope>
    <source>
        <strain evidence="17">CHS0354</strain>
    </source>
</reference>
<comment type="subcellular location">
    <subcellularLocation>
        <location evidence="1">Cytoplasm</location>
    </subcellularLocation>
</comment>
<feature type="compositionally biased region" description="Basic and acidic residues" evidence="14">
    <location>
        <begin position="551"/>
        <end position="562"/>
    </location>
</feature>
<evidence type="ECO:0000256" key="3">
    <source>
        <dbReference type="ARBA" id="ARBA00022553"/>
    </source>
</evidence>
<feature type="coiled-coil region" evidence="13">
    <location>
        <begin position="1191"/>
        <end position="1218"/>
    </location>
</feature>
<evidence type="ECO:0000256" key="1">
    <source>
        <dbReference type="ARBA" id="ARBA00004496"/>
    </source>
</evidence>
<dbReference type="Pfam" id="PF17787">
    <property type="entry name" value="PH_14"/>
    <property type="match status" value="1"/>
</dbReference>
<dbReference type="SUPFAM" id="SSF51695">
    <property type="entry name" value="PLC-like phosphodiesterases"/>
    <property type="match status" value="1"/>
</dbReference>
<dbReference type="InterPro" id="IPR037862">
    <property type="entry name" value="PLC-beta_PH"/>
</dbReference>
<evidence type="ECO:0000256" key="7">
    <source>
        <dbReference type="ARBA" id="ARBA00023098"/>
    </source>
</evidence>
<dbReference type="PROSITE" id="PS50008">
    <property type="entry name" value="PIPLC_Y_DOMAIN"/>
    <property type="match status" value="1"/>
</dbReference>
<keyword evidence="4 9" id="KW-0378">Hydrolase</keyword>
<protein>
    <recommendedName>
        <fullName evidence="9">1-phosphatidylinositol 4,5-bisphosphate phosphodiesterase</fullName>
        <ecNumber evidence="9">3.1.4.11</ecNumber>
    </recommendedName>
</protein>
<dbReference type="SMART" id="SM00149">
    <property type="entry name" value="PLCYc"/>
    <property type="match status" value="1"/>
</dbReference>
<evidence type="ECO:0000256" key="5">
    <source>
        <dbReference type="ARBA" id="ARBA00022837"/>
    </source>
</evidence>
<dbReference type="GO" id="GO:0016042">
    <property type="term" value="P:lipid catabolic process"/>
    <property type="evidence" value="ECO:0007669"/>
    <property type="project" value="UniProtKB-KW"/>
</dbReference>
<keyword evidence="13" id="KW-0175">Coiled coil</keyword>
<evidence type="ECO:0000256" key="9">
    <source>
        <dbReference type="PIRNR" id="PIRNR000956"/>
    </source>
</evidence>
<evidence type="ECO:0000256" key="4">
    <source>
        <dbReference type="ARBA" id="ARBA00022801"/>
    </source>
</evidence>
<feature type="active site" evidence="10">
    <location>
        <position position="387"/>
    </location>
</feature>
<evidence type="ECO:0000313" key="18">
    <source>
        <dbReference type="Proteomes" id="UP001195483"/>
    </source>
</evidence>
<comment type="cofactor">
    <cofactor evidence="11">
        <name>Ca(2+)</name>
        <dbReference type="ChEBI" id="CHEBI:29108"/>
    </cofactor>
    <text evidence="11">Binds 1 Ca(2+) ion per subunit.</text>
</comment>
<dbReference type="InterPro" id="IPR014815">
    <property type="entry name" value="PLC-beta_C"/>
</dbReference>
<dbReference type="SMART" id="SM00239">
    <property type="entry name" value="C2"/>
    <property type="match status" value="1"/>
</dbReference>
<gene>
    <name evidence="17" type="ORF">CHS0354_020183</name>
</gene>
<feature type="compositionally biased region" description="Basic residues" evidence="14">
    <location>
        <begin position="1046"/>
        <end position="1056"/>
    </location>
</feature>
<dbReference type="GO" id="GO:0051209">
    <property type="term" value="P:release of sequestered calcium ion into cytosol"/>
    <property type="evidence" value="ECO:0007669"/>
    <property type="project" value="TreeGrafter"/>
</dbReference>
<feature type="domain" description="C2" evidence="15">
    <location>
        <begin position="694"/>
        <end position="819"/>
    </location>
</feature>
<dbReference type="InterPro" id="IPR001192">
    <property type="entry name" value="PI-PLC_fam"/>
</dbReference>
<dbReference type="CDD" id="cd08591">
    <property type="entry name" value="PI-PLCc_beta"/>
    <property type="match status" value="1"/>
</dbReference>
<comment type="catalytic activity">
    <reaction evidence="9 12">
        <text>a 1,2-diacyl-sn-glycero-3-phospho-(1D-myo-inositol-4,5-bisphosphate) + H2O = 1D-myo-inositol 1,4,5-trisphosphate + a 1,2-diacyl-sn-glycerol + H(+)</text>
        <dbReference type="Rhea" id="RHEA:33179"/>
        <dbReference type="ChEBI" id="CHEBI:15377"/>
        <dbReference type="ChEBI" id="CHEBI:15378"/>
        <dbReference type="ChEBI" id="CHEBI:17815"/>
        <dbReference type="ChEBI" id="CHEBI:58456"/>
        <dbReference type="ChEBI" id="CHEBI:203600"/>
        <dbReference type="EC" id="3.1.4.11"/>
    </reaction>
</comment>
<feature type="binding site" evidence="11">
    <location>
        <position position="341"/>
    </location>
    <ligand>
        <name>Ca(2+)</name>
        <dbReference type="ChEBI" id="CHEBI:29108"/>
    </ligand>
</feature>
<dbReference type="InterPro" id="IPR000008">
    <property type="entry name" value="C2_dom"/>
</dbReference>
<dbReference type="Gene3D" id="2.30.29.240">
    <property type="match status" value="1"/>
</dbReference>
<feature type="binding site" evidence="11">
    <location>
        <position position="370"/>
    </location>
    <ligand>
        <name>Ca(2+)</name>
        <dbReference type="ChEBI" id="CHEBI:29108"/>
    </ligand>
</feature>
<evidence type="ECO:0000256" key="14">
    <source>
        <dbReference type="SAM" id="MobiDB-lite"/>
    </source>
</evidence>
<dbReference type="EC" id="3.1.4.11" evidence="9"/>
<feature type="compositionally biased region" description="Basic and acidic residues" evidence="14">
    <location>
        <begin position="513"/>
        <end position="527"/>
    </location>
</feature>
<organism evidence="17 18">
    <name type="scientific">Potamilus streckersoni</name>
    <dbReference type="NCBI Taxonomy" id="2493646"/>
    <lineage>
        <taxon>Eukaryota</taxon>
        <taxon>Metazoa</taxon>
        <taxon>Spiralia</taxon>
        <taxon>Lophotrochozoa</taxon>
        <taxon>Mollusca</taxon>
        <taxon>Bivalvia</taxon>
        <taxon>Autobranchia</taxon>
        <taxon>Heteroconchia</taxon>
        <taxon>Palaeoheterodonta</taxon>
        <taxon>Unionida</taxon>
        <taxon>Unionoidea</taxon>
        <taxon>Unionidae</taxon>
        <taxon>Ambleminae</taxon>
        <taxon>Lampsilini</taxon>
        <taxon>Potamilus</taxon>
    </lineage>
</organism>
<evidence type="ECO:0000313" key="17">
    <source>
        <dbReference type="EMBL" id="KAK3593424.1"/>
    </source>
</evidence>
<dbReference type="PROSITE" id="PS50007">
    <property type="entry name" value="PIPLC_X_DOMAIN"/>
    <property type="match status" value="1"/>
</dbReference>
<reference evidence="17" key="3">
    <citation type="submission" date="2023-05" db="EMBL/GenBank/DDBJ databases">
        <authorList>
            <person name="Smith C.H."/>
        </authorList>
    </citation>
    <scope>NUCLEOTIDE SEQUENCE</scope>
    <source>
        <strain evidence="17">CHS0354</strain>
        <tissue evidence="17">Mantle</tissue>
    </source>
</reference>
<keyword evidence="5 11" id="KW-0106">Calcium</keyword>
<sequence>MAGAKPAVHVCQLKPISVPESLIKGNKFIKWDDSSTIGVPVTLKVDQRGYILYWRDQNKDMDYLDISLIRDTRTGRYAKIPKEGKLRDSCTIGPSDIPLEDKTVSICYGTDMVNIDWINFVCATREIAMGTVKELCDELLKYAYNLLAQNGSVLTFLEKAYTRLTCVLDVNGKIPVKNIIKVVTTSNKDDKSRVVKALESAGFKATKNDTIDPNGFTFDDFFNFYRHLCGRTEVDKVFEEIGAKKKPYLTAEQFVQFLNKEQRDPRLNEILYPYYTLKQATELIETYETKSAMAAKGHFSQEGFLKFLMCEVNNVIPPDKLDLSHDMMHPLSHYFINSSHNTYLTGHQLTGKSAIEMYRQCLLSGCRCIELDCWDGKGADEEPIITHGYTMCTEISYKEVLEAIAESAFKTSDFPVILSFENHCSAKQQVKMAAYCRNIFGDMLLTDSLDGYPLEPNFPLPSPEQLKRKIIVKNKKKHFHKEKEKVTVTSPKSSKMKTDSVGDFEEGVGSEEQPEKRLEKHESIDDKMEPEDSDDCDTSDEEDLSGLTEEEEKRRQREKSEKGTAGSEAEAGMEMSELVNYVQPVHFHSFDASEKKNKSYEITSFVETQATALLKVYPVDFVNYNKRQLSRIYPRGTRVDSSNFMPQMFWNAGCQLVALNFQTLDLAMQLNLGIFEYNNRSGYILKPDFMRRKDRHFDPFAESTVDGIIAGTVSIRVISGHLLSDKRVGTYVEVDMYGLPTDTVRKRFRTRTVPSNGISPVYDEPPFVFKKVVLPTLAVIRLAVYEETGKLIGHRVLPVEGLRPGYRHICLRNESNQPLLLPALFVHIQVKDYVPDAFAEFADALANPQAYISQLEKHAQQLAIFEDNPNDKETEEVSPLKQDSKDSGRRPSNISPYKPRNGSIPDDNVFILTRNPSYSRSSLGAKVSTASDNSQTSSGSMRSRLSGSGPGMVSRMQSTDNGFLTTSVVSTTKLNDPGLLIPTPLSKLKEEKLYLKALLKQEKELDVLRKKHEKARESTTELHELQEEKQTVSHMKERTSLEKQHMKSLKKASKHGKPPEEVQGKNTDEFKKLVQDQEEKHNALRKSQAEVFVAMCKDQFQMELEVCLKHIKPLQDALRQVMEASHEKHRKQLQSIHDQEVKELTKRMDTQSQEEMSQAKNKNDKQAYSRIKREIQKKHIEIVVSERQKLQDILDLKKEDLEKRLKIISEEFEKECIEDEQKHRDVFNEKCQQITKQYKDLLEMSITSSFHSSVEHLNDMEESTAL</sequence>
<dbReference type="InterPro" id="IPR011992">
    <property type="entry name" value="EF-hand-dom_pair"/>
</dbReference>
<dbReference type="GO" id="GO:0005509">
    <property type="term" value="F:calcium ion binding"/>
    <property type="evidence" value="ECO:0007669"/>
    <property type="project" value="UniProtKB-UniRule"/>
</dbReference>
<dbReference type="GO" id="GO:0007186">
    <property type="term" value="P:G protein-coupled receptor signaling pathway"/>
    <property type="evidence" value="ECO:0007669"/>
    <property type="project" value="TreeGrafter"/>
</dbReference>
<feature type="binding site" evidence="11">
    <location>
        <position position="421"/>
    </location>
    <ligand>
        <name>Ca(2+)</name>
        <dbReference type="ChEBI" id="CHEBI:29108"/>
    </ligand>
</feature>
<dbReference type="Gene3D" id="1.20.1230.10">
    <property type="entry name" value="Phospholipase C beta, distal C-terminal domain"/>
    <property type="match status" value="1"/>
</dbReference>
<accession>A0AAE0SK65</accession>
<dbReference type="Gene3D" id="2.60.40.150">
    <property type="entry name" value="C2 domain"/>
    <property type="match status" value="1"/>
</dbReference>
<dbReference type="InterPro" id="IPR042531">
    <property type="entry name" value="PLC-beta_C_sf"/>
</dbReference>
<dbReference type="FunFam" id="2.60.40.150:FF:000008">
    <property type="entry name" value="1-phosphatidylinositol 4,5-bisphosphate phosphodiesterase"/>
    <property type="match status" value="1"/>
</dbReference>
<proteinExistence type="predicted"/>
<dbReference type="SUPFAM" id="SSF47473">
    <property type="entry name" value="EF-hand"/>
    <property type="match status" value="1"/>
</dbReference>
<dbReference type="InterPro" id="IPR017946">
    <property type="entry name" value="PLC-like_Pdiesterase_TIM-brl"/>
</dbReference>
<feature type="binding site" evidence="11">
    <location>
        <position position="372"/>
    </location>
    <ligand>
        <name>Ca(2+)</name>
        <dbReference type="ChEBI" id="CHEBI:29108"/>
    </ligand>
</feature>
<keyword evidence="11" id="KW-0479">Metal-binding</keyword>
<dbReference type="InterPro" id="IPR035892">
    <property type="entry name" value="C2_domain_sf"/>
</dbReference>
<keyword evidence="2" id="KW-0963">Cytoplasm</keyword>
<dbReference type="SUPFAM" id="SSF49562">
    <property type="entry name" value="C2 domain (Calcium/lipid-binding domain, CaLB)"/>
    <property type="match status" value="1"/>
</dbReference>
<feature type="region of interest" description="Disordered" evidence="14">
    <location>
        <begin position="1012"/>
        <end position="1064"/>
    </location>
</feature>
<dbReference type="InterPro" id="IPR053945">
    <property type="entry name" value="PLCB1-4-like_EFh"/>
</dbReference>
<dbReference type="PANTHER" id="PTHR10336">
    <property type="entry name" value="PHOSPHOINOSITIDE-SPECIFIC PHOSPHOLIPASE C FAMILY PROTEIN"/>
    <property type="match status" value="1"/>
</dbReference>
<dbReference type="SMART" id="SM00148">
    <property type="entry name" value="PLCXc"/>
    <property type="match status" value="1"/>
</dbReference>
<evidence type="ECO:0000256" key="12">
    <source>
        <dbReference type="RuleBase" id="RU361133"/>
    </source>
</evidence>
<dbReference type="GO" id="GO:0004435">
    <property type="term" value="F:phosphatidylinositol-4,5-bisphosphate phospholipase C activity"/>
    <property type="evidence" value="ECO:0007669"/>
    <property type="project" value="UniProtKB-UniRule"/>
</dbReference>
<feature type="region of interest" description="Disordered" evidence="14">
    <location>
        <begin position="867"/>
        <end position="952"/>
    </location>
</feature>
<dbReference type="CDD" id="cd13361">
    <property type="entry name" value="PH_PLC_beta"/>
    <property type="match status" value="1"/>
</dbReference>
<feature type="compositionally biased region" description="Low complexity" evidence="14">
    <location>
        <begin position="937"/>
        <end position="947"/>
    </location>
</feature>
<dbReference type="Pfam" id="PF08703">
    <property type="entry name" value="PLC-beta_C"/>
    <property type="match status" value="1"/>
</dbReference>
<reference evidence="17" key="2">
    <citation type="journal article" date="2021" name="Genome Biol. Evol.">
        <title>Developing a high-quality reference genome for a parasitic bivalve with doubly uniparental inheritance (Bivalvia: Unionida).</title>
        <authorList>
            <person name="Smith C.H."/>
        </authorList>
    </citation>
    <scope>NUCLEOTIDE SEQUENCE</scope>
    <source>
        <strain evidence="17">CHS0354</strain>
        <tissue evidence="17">Mantle</tissue>
    </source>
</reference>
<feature type="active site" evidence="10">
    <location>
        <position position="340"/>
    </location>
</feature>
<dbReference type="AlphaFoldDB" id="A0AAE0SK65"/>
<dbReference type="PIRSF" id="PIRSF000956">
    <property type="entry name" value="PLC-beta"/>
    <property type="match status" value="1"/>
</dbReference>
<dbReference type="GO" id="GO:0005737">
    <property type="term" value="C:cytoplasm"/>
    <property type="evidence" value="ECO:0007669"/>
    <property type="project" value="UniProtKB-SubCell"/>
</dbReference>
<evidence type="ECO:0000256" key="11">
    <source>
        <dbReference type="PIRSR" id="PIRSR000956-2"/>
    </source>
</evidence>
<dbReference type="EMBL" id="JAEAOA010001231">
    <property type="protein sequence ID" value="KAK3593424.1"/>
    <property type="molecule type" value="Genomic_DNA"/>
</dbReference>
<dbReference type="SUPFAM" id="SSF69989">
    <property type="entry name" value="C-terminal domain of PLC-beta"/>
    <property type="match status" value="1"/>
</dbReference>
<dbReference type="Proteomes" id="UP001195483">
    <property type="component" value="Unassembled WGS sequence"/>
</dbReference>
<dbReference type="GO" id="GO:0048015">
    <property type="term" value="P:phosphatidylinositol-mediated signaling"/>
    <property type="evidence" value="ECO:0007669"/>
    <property type="project" value="TreeGrafter"/>
</dbReference>
<dbReference type="InterPro" id="IPR000909">
    <property type="entry name" value="PLipase_C_PInositol-sp_X_dom"/>
</dbReference>
<dbReference type="InterPro" id="IPR016280">
    <property type="entry name" value="PLC-beta"/>
</dbReference>
<evidence type="ECO:0000259" key="16">
    <source>
        <dbReference type="PROSITE" id="PS50008"/>
    </source>
</evidence>
<keyword evidence="18" id="KW-1185">Reference proteome</keyword>
<feature type="domain" description="PI-PLC Y-box" evidence="16">
    <location>
        <begin position="575"/>
        <end position="691"/>
    </location>
</feature>
<keyword evidence="8 9" id="KW-0807">Transducer</keyword>
<feature type="compositionally biased region" description="Polar residues" evidence="14">
    <location>
        <begin position="1150"/>
        <end position="1160"/>
    </location>
</feature>
<dbReference type="FunFam" id="1.10.238.10:FF:000005">
    <property type="entry name" value="Phosphoinositide phospholipase C"/>
    <property type="match status" value="1"/>
</dbReference>
<feature type="compositionally biased region" description="Polar residues" evidence="14">
    <location>
        <begin position="914"/>
        <end position="936"/>
    </location>
</feature>
<evidence type="ECO:0000256" key="13">
    <source>
        <dbReference type="SAM" id="Coils"/>
    </source>
</evidence>
<name>A0AAE0SK65_9BIVA</name>